<dbReference type="Proteomes" id="UP001241472">
    <property type="component" value="Unassembled WGS sequence"/>
</dbReference>
<dbReference type="EMBL" id="JAUSRF010000019">
    <property type="protein sequence ID" value="MDP9839772.1"/>
    <property type="molecule type" value="Genomic_DNA"/>
</dbReference>
<sequence length="66" mass="7508">MKEAVKSELAVLLSRAGVPLRSEDMADIQHGWELLQPVLTRLRQEDCDFESEPAPIFRPDAFDPEI</sequence>
<name>A0ABT9PZ91_9HYPH</name>
<protein>
    <submittedName>
        <fullName evidence="1">Uncharacterized protein</fullName>
    </submittedName>
</protein>
<comment type="caution">
    <text evidence="1">The sequence shown here is derived from an EMBL/GenBank/DDBJ whole genome shotgun (WGS) entry which is preliminary data.</text>
</comment>
<evidence type="ECO:0000313" key="2">
    <source>
        <dbReference type="Proteomes" id="UP001241472"/>
    </source>
</evidence>
<proteinExistence type="predicted"/>
<accession>A0ABT9PZ91</accession>
<dbReference type="RefSeq" id="WP_306838754.1">
    <property type="nucleotide sequence ID" value="NZ_JAUSRF010000019.1"/>
</dbReference>
<keyword evidence="2" id="KW-1185">Reference proteome</keyword>
<evidence type="ECO:0000313" key="1">
    <source>
        <dbReference type="EMBL" id="MDP9839772.1"/>
    </source>
</evidence>
<reference evidence="1 2" key="1">
    <citation type="submission" date="2023-07" db="EMBL/GenBank/DDBJ databases">
        <title>Sorghum-associated microbial communities from plants grown in Nebraska, USA.</title>
        <authorList>
            <person name="Schachtman D."/>
        </authorList>
    </citation>
    <scope>NUCLEOTIDE SEQUENCE [LARGE SCALE GENOMIC DNA]</scope>
    <source>
        <strain evidence="1 2">DS1307</strain>
    </source>
</reference>
<gene>
    <name evidence="1" type="ORF">J2T09_004552</name>
</gene>
<organism evidence="1 2">
    <name type="scientific">Neorhizobium huautlense</name>
    <dbReference type="NCBI Taxonomy" id="67774"/>
    <lineage>
        <taxon>Bacteria</taxon>
        <taxon>Pseudomonadati</taxon>
        <taxon>Pseudomonadota</taxon>
        <taxon>Alphaproteobacteria</taxon>
        <taxon>Hyphomicrobiales</taxon>
        <taxon>Rhizobiaceae</taxon>
        <taxon>Rhizobium/Agrobacterium group</taxon>
        <taxon>Neorhizobium</taxon>
    </lineage>
</organism>